<dbReference type="InterPro" id="IPR000305">
    <property type="entry name" value="GIY-YIG_endonuc"/>
</dbReference>
<reference evidence="3" key="2">
    <citation type="submission" date="2019-01" db="EMBL/GenBank/DDBJ databases">
        <title>Oenococcus sicerae UCMA17102.</title>
        <authorList>
            <person name="Cousin F.J."/>
            <person name="Le Guellec R."/>
            <person name="Cretenet M."/>
        </authorList>
    </citation>
    <scope>NUCLEOTIDE SEQUENCE</scope>
    <source>
        <strain evidence="3">UCMA17102</strain>
    </source>
</reference>
<keyword evidence="1" id="KW-0175">Coiled coil</keyword>
<reference evidence="4 5" key="1">
    <citation type="journal article" date="2019" name="Syst. Appl. Microbiol.">
        <title>Oenococcus sicerae sp. nov., isolated from French cider.</title>
        <authorList>
            <person name="Cousin F.J."/>
            <person name="Le Guellec R."/>
            <person name="Chagnot C."/>
            <person name="Goux D."/>
            <person name="Dalmasso M."/>
            <person name="Laplace J.M."/>
            <person name="Cretenet M."/>
        </authorList>
    </citation>
    <scope>NUCLEOTIDE SEQUENCE [LARGE SCALE GENOMIC DNA]</scope>
    <source>
        <strain evidence="4 5">UCMA 15228</strain>
    </source>
</reference>
<dbReference type="PANTHER" id="PTHR47739:SF1">
    <property type="entry name" value="TRNA1(VAL) (ADENINE(37)-N6)-METHYLTRANSFERASE"/>
    <property type="match status" value="1"/>
</dbReference>
<dbReference type="SUPFAM" id="SSF82771">
    <property type="entry name" value="GIY-YIG endonuclease"/>
    <property type="match status" value="1"/>
</dbReference>
<keyword evidence="3" id="KW-0489">Methyltransferase</keyword>
<gene>
    <name evidence="4" type="ORF">DLJ48_07695</name>
    <name evidence="3" type="ORF">EVC35_01700</name>
</gene>
<dbReference type="PROSITE" id="PS50164">
    <property type="entry name" value="GIY_YIG"/>
    <property type="match status" value="1"/>
</dbReference>
<feature type="coiled-coil region" evidence="1">
    <location>
        <begin position="85"/>
        <end position="112"/>
    </location>
</feature>
<dbReference type="InterPro" id="IPR002052">
    <property type="entry name" value="DNA_methylase_N6_adenine_CS"/>
</dbReference>
<evidence type="ECO:0000313" key="4">
    <source>
        <dbReference type="EMBL" id="QAS70410.1"/>
    </source>
</evidence>
<dbReference type="EMBL" id="CP029684">
    <property type="protein sequence ID" value="QAS70410.1"/>
    <property type="molecule type" value="Genomic_DNA"/>
</dbReference>
<dbReference type="InterPro" id="IPR007848">
    <property type="entry name" value="Small_mtfrase_dom"/>
</dbReference>
<dbReference type="EMBL" id="SDWY01000001">
    <property type="protein sequence ID" value="MDN6899720.1"/>
    <property type="molecule type" value="Genomic_DNA"/>
</dbReference>
<dbReference type="Gene3D" id="3.40.50.150">
    <property type="entry name" value="Vaccinia Virus protein VP39"/>
    <property type="match status" value="1"/>
</dbReference>
<dbReference type="GO" id="GO:0008757">
    <property type="term" value="F:S-adenosylmethionine-dependent methyltransferase activity"/>
    <property type="evidence" value="ECO:0007669"/>
    <property type="project" value="UniProtKB-ARBA"/>
</dbReference>
<dbReference type="PROSITE" id="PS00092">
    <property type="entry name" value="N6_MTASE"/>
    <property type="match status" value="1"/>
</dbReference>
<evidence type="ECO:0000313" key="5">
    <source>
        <dbReference type="Proteomes" id="UP000286907"/>
    </source>
</evidence>
<dbReference type="GO" id="GO:0008170">
    <property type="term" value="F:N-methyltransferase activity"/>
    <property type="evidence" value="ECO:0007669"/>
    <property type="project" value="UniProtKB-ARBA"/>
</dbReference>
<keyword evidence="5" id="KW-1185">Reference proteome</keyword>
<evidence type="ECO:0000256" key="1">
    <source>
        <dbReference type="SAM" id="Coils"/>
    </source>
</evidence>
<dbReference type="CDD" id="cd10456">
    <property type="entry name" value="GIY-YIG_UPF0213"/>
    <property type="match status" value="1"/>
</dbReference>
<keyword evidence="3" id="KW-0808">Transferase</keyword>
<protein>
    <submittedName>
        <fullName evidence="4">GIY-YIG nuclease family protein</fullName>
    </submittedName>
    <submittedName>
        <fullName evidence="3">Methyltransferase</fullName>
    </submittedName>
</protein>
<dbReference type="Gene3D" id="3.40.1440.10">
    <property type="entry name" value="GIY-YIG endonuclease"/>
    <property type="match status" value="1"/>
</dbReference>
<dbReference type="CDD" id="cd02440">
    <property type="entry name" value="AdoMet_MTases"/>
    <property type="match status" value="1"/>
</dbReference>
<dbReference type="InterPro" id="IPR029063">
    <property type="entry name" value="SAM-dependent_MTases_sf"/>
</dbReference>
<feature type="domain" description="GIY-YIG" evidence="2">
    <location>
        <begin position="249"/>
        <end position="326"/>
    </location>
</feature>
<evidence type="ECO:0000259" key="2">
    <source>
        <dbReference type="PROSITE" id="PS50164"/>
    </source>
</evidence>
<organism evidence="3 6">
    <name type="scientific">Oenococcus sicerae</name>
    <dbReference type="NCBI Taxonomy" id="2203724"/>
    <lineage>
        <taxon>Bacteria</taxon>
        <taxon>Bacillati</taxon>
        <taxon>Bacillota</taxon>
        <taxon>Bacilli</taxon>
        <taxon>Lactobacillales</taxon>
        <taxon>Lactobacillaceae</taxon>
        <taxon>Oenococcus</taxon>
    </lineage>
</organism>
<dbReference type="Pfam" id="PF05175">
    <property type="entry name" value="MTS"/>
    <property type="match status" value="1"/>
</dbReference>
<proteinExistence type="predicted"/>
<dbReference type="InterPro" id="IPR050210">
    <property type="entry name" value="tRNA_Adenine-N(6)_MTase"/>
</dbReference>
<evidence type="ECO:0000313" key="3">
    <source>
        <dbReference type="EMBL" id="MDN6899720.1"/>
    </source>
</evidence>
<sequence>MQKIILAQDEKIEEISQNFGIIQSDSLPKFGVDAFLLADFADKSLSATQIVADFGSGTGAIGLLYALKTFGKIFLIEKDEKLSRMAAKSIQLDNLSNRVQSINRDVNQLEDTFAINSLDTIVANPPYFDSVNYAQKNTSERRTLARHEESFNLQVLVDQSQKYLKSKGKLYFIYRAERIAEVISVLQASHFGITKIRFVYGKKNHEAKLVLIKANKQGSNDKIKVDKPLAIFNEKDQYTNEMKDVLHRRPYFFYVIQTADNYLYAGTSDDVDRRFATHQAKKGAKFTKAAIHHPLKLVYRQEFSNKGEALSFEIKFKKFSRADKEKYINL</sequence>
<dbReference type="GO" id="GO:0003676">
    <property type="term" value="F:nucleic acid binding"/>
    <property type="evidence" value="ECO:0007669"/>
    <property type="project" value="InterPro"/>
</dbReference>
<evidence type="ECO:0000313" key="6">
    <source>
        <dbReference type="Proteomes" id="UP001167919"/>
    </source>
</evidence>
<dbReference type="Proteomes" id="UP000286907">
    <property type="component" value="Chromosome"/>
</dbReference>
<dbReference type="InterPro" id="IPR035901">
    <property type="entry name" value="GIY-YIG_endonuc_sf"/>
</dbReference>
<accession>A0AAJ1R9H9</accession>
<dbReference type="RefSeq" id="WP_128686877.1">
    <property type="nucleotide sequence ID" value="NZ_CP029684.2"/>
</dbReference>
<reference evidence="4" key="3">
    <citation type="submission" date="2020-01" db="EMBL/GenBank/DDBJ databases">
        <authorList>
            <person name="Cousin F.J."/>
            <person name="Le Guellec R."/>
            <person name="Cretenet M."/>
        </authorList>
    </citation>
    <scope>NUCLEOTIDE SEQUENCE</scope>
    <source>
        <strain evidence="4">UCMA 15228</strain>
    </source>
</reference>
<dbReference type="Proteomes" id="UP001167919">
    <property type="component" value="Unassembled WGS sequence"/>
</dbReference>
<dbReference type="GO" id="GO:0032259">
    <property type="term" value="P:methylation"/>
    <property type="evidence" value="ECO:0007669"/>
    <property type="project" value="UniProtKB-KW"/>
</dbReference>
<name>A0AAJ1R9H9_9LACO</name>
<dbReference type="SUPFAM" id="SSF53335">
    <property type="entry name" value="S-adenosyl-L-methionine-dependent methyltransferases"/>
    <property type="match status" value="1"/>
</dbReference>
<dbReference type="Pfam" id="PF01541">
    <property type="entry name" value="GIY-YIG"/>
    <property type="match status" value="1"/>
</dbReference>
<dbReference type="AlphaFoldDB" id="A0AAJ1R9H9"/>
<dbReference type="PANTHER" id="PTHR47739">
    <property type="entry name" value="TRNA1(VAL) (ADENINE(37)-N6)-METHYLTRANSFERASE"/>
    <property type="match status" value="1"/>
</dbReference>